<dbReference type="GO" id="GO:0005634">
    <property type="term" value="C:nucleus"/>
    <property type="evidence" value="ECO:0007669"/>
    <property type="project" value="InterPro"/>
</dbReference>
<sequence>MALPGSSGLQTSASILMTPPLTSSQVDEGEGANAGLRQESDDSFQPGSQYSPDSSQDDEEEDDSFETELSDGRSDLTLASARWSAHEAAGSPMLHRQLSPIPHPDTEASFPAEEFEQHFVSALRTQLATLDTTPIDLDAPDAALEVPGEPDLPPVPQEDVPRLRYEAAVKLRTTWDDIAAKYSRPEYGEDQDDIIDIETGDIIKDRGRLRALSEDQNDDAKPDYWSSRATTSAAWTRRARETRRKRRKLGRPTKRNAASEEDEVDASLSEEDESSGLSGDSITKGRRRAERRKARKRVWKRGPYHTSHKYRWQPGQSGGSKQLVESVSTKPTERLPASRTPSPFLDARYWLPTMRPSAPPYMLEPKLDPLELLLKAKSETPAPVMKAIKTETVKTAPVPAKPVPQLPSVVQDALKLLHRQNAPLPSLPDAFRSHFSKIG</sequence>
<accession>G7DWT9</accession>
<feature type="compositionally biased region" description="Acidic residues" evidence="1">
    <location>
        <begin position="55"/>
        <end position="69"/>
    </location>
</feature>
<feature type="compositionally biased region" description="Polar residues" evidence="1">
    <location>
        <begin position="7"/>
        <end position="26"/>
    </location>
</feature>
<dbReference type="GO" id="GO:0042393">
    <property type="term" value="F:histone binding"/>
    <property type="evidence" value="ECO:0007669"/>
    <property type="project" value="InterPro"/>
</dbReference>
<feature type="region of interest" description="Disordered" evidence="1">
    <location>
        <begin position="205"/>
        <end position="340"/>
    </location>
</feature>
<gene>
    <name evidence="2" type="primary">Mo01691</name>
    <name evidence="2" type="ORF">E5Q_01691</name>
</gene>
<feature type="compositionally biased region" description="Basic residues" evidence="1">
    <location>
        <begin position="284"/>
        <end position="311"/>
    </location>
</feature>
<evidence type="ECO:0000256" key="1">
    <source>
        <dbReference type="SAM" id="MobiDB-lite"/>
    </source>
</evidence>
<reference evidence="2 3" key="1">
    <citation type="journal article" date="2011" name="J. Gen. Appl. Microbiol.">
        <title>Draft genome sequencing of the enigmatic basidiomycete Mixia osmundae.</title>
        <authorList>
            <person name="Nishida H."/>
            <person name="Nagatsuka Y."/>
            <person name="Sugiyama J."/>
        </authorList>
    </citation>
    <scope>NUCLEOTIDE SEQUENCE [LARGE SCALE GENOMIC DNA]</scope>
    <source>
        <strain evidence="3">CBS 9802 / IAM 14324 / JCM 22182 / KY 12970</strain>
    </source>
</reference>
<keyword evidence="3" id="KW-1185">Reference proteome</keyword>
<dbReference type="InParanoid" id="G7DWT9"/>
<reference evidence="2 3" key="2">
    <citation type="journal article" date="2012" name="Open Biol.">
        <title>Characteristics of nucleosomes and linker DNA regions on the genome of the basidiomycete Mixia osmundae revealed by mono- and dinucleosome mapping.</title>
        <authorList>
            <person name="Nishida H."/>
            <person name="Kondo S."/>
            <person name="Matsumoto T."/>
            <person name="Suzuki Y."/>
            <person name="Yoshikawa H."/>
            <person name="Taylor T.D."/>
            <person name="Sugiyama J."/>
        </authorList>
    </citation>
    <scope>NUCLEOTIDE SEQUENCE [LARGE SCALE GENOMIC DNA]</scope>
    <source>
        <strain evidence="3">CBS 9802 / IAM 14324 / JCM 22182 / KY 12970</strain>
    </source>
</reference>
<feature type="compositionally biased region" description="Acidic residues" evidence="1">
    <location>
        <begin position="259"/>
        <end position="274"/>
    </location>
</feature>
<dbReference type="Pfam" id="PF10384">
    <property type="entry name" value="Scm3"/>
    <property type="match status" value="1"/>
</dbReference>
<dbReference type="EMBL" id="BABT02000054">
    <property type="protein sequence ID" value="GAA95036.1"/>
    <property type="molecule type" value="Genomic_DNA"/>
</dbReference>
<dbReference type="Gene3D" id="1.10.20.10">
    <property type="entry name" value="Histone, subunit A"/>
    <property type="match status" value="1"/>
</dbReference>
<feature type="region of interest" description="Disordered" evidence="1">
    <location>
        <begin position="1"/>
        <end position="114"/>
    </location>
</feature>
<dbReference type="InterPro" id="IPR009072">
    <property type="entry name" value="Histone-fold"/>
</dbReference>
<feature type="compositionally biased region" description="Polar residues" evidence="1">
    <location>
        <begin position="319"/>
        <end position="330"/>
    </location>
</feature>
<dbReference type="HOGENOM" id="CLU_624168_0_0_1"/>
<dbReference type="Proteomes" id="UP000009131">
    <property type="component" value="Unassembled WGS sequence"/>
</dbReference>
<dbReference type="GO" id="GO:0046982">
    <property type="term" value="F:protein heterodimerization activity"/>
    <property type="evidence" value="ECO:0007669"/>
    <property type="project" value="InterPro"/>
</dbReference>
<dbReference type="InterPro" id="IPR018465">
    <property type="entry name" value="Scm3/HJURP"/>
</dbReference>
<comment type="caution">
    <text evidence="2">The sequence shown here is derived from an EMBL/GenBank/DDBJ whole genome shotgun (WGS) entry which is preliminary data.</text>
</comment>
<proteinExistence type="predicted"/>
<dbReference type="AlphaFoldDB" id="G7DWT9"/>
<name>G7DWT9_MIXOS</name>
<protein>
    <submittedName>
        <fullName evidence="2">Uncharacterized protein</fullName>
    </submittedName>
</protein>
<feature type="compositionally biased region" description="Basic residues" evidence="1">
    <location>
        <begin position="240"/>
        <end position="254"/>
    </location>
</feature>
<evidence type="ECO:0000313" key="3">
    <source>
        <dbReference type="Proteomes" id="UP000009131"/>
    </source>
</evidence>
<organism evidence="2 3">
    <name type="scientific">Mixia osmundae (strain CBS 9802 / IAM 14324 / JCM 22182 / KY 12970)</name>
    <dbReference type="NCBI Taxonomy" id="764103"/>
    <lineage>
        <taxon>Eukaryota</taxon>
        <taxon>Fungi</taxon>
        <taxon>Dikarya</taxon>
        <taxon>Basidiomycota</taxon>
        <taxon>Pucciniomycotina</taxon>
        <taxon>Mixiomycetes</taxon>
        <taxon>Mixiales</taxon>
        <taxon>Mixiaceae</taxon>
        <taxon>Mixia</taxon>
    </lineage>
</organism>
<feature type="region of interest" description="Disordered" evidence="1">
    <location>
        <begin position="140"/>
        <end position="160"/>
    </location>
</feature>
<feature type="compositionally biased region" description="Basic and acidic residues" evidence="1">
    <location>
        <begin position="205"/>
        <end position="222"/>
    </location>
</feature>
<evidence type="ECO:0000313" key="2">
    <source>
        <dbReference type="EMBL" id="GAA95036.1"/>
    </source>
</evidence>